<dbReference type="Gene3D" id="3.60.15.10">
    <property type="entry name" value="Ribonuclease Z/Hydroxyacylglutathione hydrolase-like"/>
    <property type="match status" value="1"/>
</dbReference>
<dbReference type="PANTHER" id="PTHR42951:SF17">
    <property type="entry name" value="METALLO-BETA-LACTAMASE DOMAIN-CONTAINING PROTEIN"/>
    <property type="match status" value="1"/>
</dbReference>
<dbReference type="InterPro" id="IPR036866">
    <property type="entry name" value="RibonucZ/Hydroxyglut_hydro"/>
</dbReference>
<evidence type="ECO:0000313" key="4">
    <source>
        <dbReference type="Proteomes" id="UP000536835"/>
    </source>
</evidence>
<feature type="domain" description="Metallo-beta-lactamase" evidence="2">
    <location>
        <begin position="57"/>
        <end position="247"/>
    </location>
</feature>
<evidence type="ECO:0000259" key="2">
    <source>
        <dbReference type="SMART" id="SM00849"/>
    </source>
</evidence>
<dbReference type="Pfam" id="PF00753">
    <property type="entry name" value="Lactamase_B"/>
    <property type="match status" value="1"/>
</dbReference>
<accession>A0A7Y3W5G1</accession>
<organism evidence="3 4">
    <name type="scientific">Parvularcula mediterranea</name>
    <dbReference type="NCBI Taxonomy" id="2732508"/>
    <lineage>
        <taxon>Bacteria</taxon>
        <taxon>Pseudomonadati</taxon>
        <taxon>Pseudomonadota</taxon>
        <taxon>Alphaproteobacteria</taxon>
        <taxon>Parvularculales</taxon>
        <taxon>Parvularculaceae</taxon>
        <taxon>Parvularcula</taxon>
    </lineage>
</organism>
<dbReference type="InterPro" id="IPR050855">
    <property type="entry name" value="NDM-1-like"/>
</dbReference>
<dbReference type="InterPro" id="IPR001279">
    <property type="entry name" value="Metallo-B-lactamas"/>
</dbReference>
<feature type="chain" id="PRO_5030838190" evidence="1">
    <location>
        <begin position="17"/>
        <end position="288"/>
    </location>
</feature>
<name>A0A7Y3W5G1_9PROT</name>
<dbReference type="CDD" id="cd16315">
    <property type="entry name" value="EVM-1-like_MBL-B3"/>
    <property type="match status" value="1"/>
</dbReference>
<feature type="signal peptide" evidence="1">
    <location>
        <begin position="1"/>
        <end position="16"/>
    </location>
</feature>
<keyword evidence="4" id="KW-1185">Reference proteome</keyword>
<dbReference type="AlphaFoldDB" id="A0A7Y3W5G1"/>
<dbReference type="NCBIfam" id="NF012229">
    <property type="entry name" value="bla_class_B_core"/>
    <property type="match status" value="1"/>
</dbReference>
<proteinExistence type="predicted"/>
<dbReference type="EMBL" id="JABFCX010000003">
    <property type="protein sequence ID" value="NNU16584.1"/>
    <property type="molecule type" value="Genomic_DNA"/>
</dbReference>
<sequence>MRNVLSVSLLALAACAAEPDIPSAEQWAEVCEPWDEWDKPGPPFRIHGDTYYVGTCGIAAILVTGEQGHILIDGGSRGGGPLIEANIEALGFRVRDVDFLLHTHEHFDHVGGLAYLQRQSRGKLLASMDAAPVLESGITASNDPQAGMHDPFEPAQVSGLITGEGNVTTGHLTLTAIATPGHTPGALSWQWQSCEGEDCLTIVLMDSLSPVSADDYRFSDHPEYLAAYREGLSRLMDIPCDIALTPHPAGSRMFERIEENTLVGLDECRAYAAKQLQRLDKRLAEEAG</sequence>
<dbReference type="SUPFAM" id="SSF56281">
    <property type="entry name" value="Metallo-hydrolase/oxidoreductase"/>
    <property type="match status" value="1"/>
</dbReference>
<protein>
    <submittedName>
        <fullName evidence="3">Subclass B3 metallo-beta-lactamase</fullName>
    </submittedName>
</protein>
<comment type="caution">
    <text evidence="3">The sequence shown here is derived from an EMBL/GenBank/DDBJ whole genome shotgun (WGS) entry which is preliminary data.</text>
</comment>
<evidence type="ECO:0000313" key="3">
    <source>
        <dbReference type="EMBL" id="NNU16584.1"/>
    </source>
</evidence>
<dbReference type="RefSeq" id="WP_173199184.1">
    <property type="nucleotide sequence ID" value="NZ_JABFCX010000003.1"/>
</dbReference>
<keyword evidence="1" id="KW-0732">Signal</keyword>
<dbReference type="PANTHER" id="PTHR42951">
    <property type="entry name" value="METALLO-BETA-LACTAMASE DOMAIN-CONTAINING"/>
    <property type="match status" value="1"/>
</dbReference>
<dbReference type="Proteomes" id="UP000536835">
    <property type="component" value="Unassembled WGS sequence"/>
</dbReference>
<gene>
    <name evidence="3" type="primary">bla</name>
    <name evidence="3" type="ORF">HK107_09655</name>
</gene>
<dbReference type="SMART" id="SM00849">
    <property type="entry name" value="Lactamase_B"/>
    <property type="match status" value="1"/>
</dbReference>
<dbReference type="PROSITE" id="PS51257">
    <property type="entry name" value="PROKAR_LIPOPROTEIN"/>
    <property type="match status" value="1"/>
</dbReference>
<evidence type="ECO:0000256" key="1">
    <source>
        <dbReference type="SAM" id="SignalP"/>
    </source>
</evidence>
<dbReference type="NCBIfam" id="NF033105">
    <property type="entry name" value="bla_subclass_B3"/>
    <property type="match status" value="1"/>
</dbReference>
<reference evidence="3 4" key="1">
    <citation type="submission" date="2020-05" db="EMBL/GenBank/DDBJ databases">
        <title>Parvularcula mediterraneae sp. nov., isolated from polypropylene straw from shallow seawater of the seashore of Laganas in Zakynthos island, Greece.</title>
        <authorList>
            <person name="Szabo I."/>
            <person name="Al-Omari J."/>
            <person name="Rado J."/>
            <person name="Szerdahelyi G.S."/>
        </authorList>
    </citation>
    <scope>NUCLEOTIDE SEQUENCE [LARGE SCALE GENOMIC DNA]</scope>
    <source>
        <strain evidence="3 4">ZS-1/3</strain>
    </source>
</reference>